<feature type="domain" description="Calcineurin-like phosphoesterase" evidence="2">
    <location>
        <begin position="1"/>
        <end position="199"/>
    </location>
</feature>
<reference evidence="3 4" key="1">
    <citation type="submission" date="2013-03" db="EMBL/GenBank/DDBJ databases">
        <title>Assembly of a new bacterial strain Brevibacillus borstelensis AK1.</title>
        <authorList>
            <person name="Rajan I."/>
            <person name="PoliReddy D."/>
            <person name="Sugumar T."/>
            <person name="Rathinam K."/>
            <person name="Alqarawi S."/>
            <person name="Khalil A.B."/>
            <person name="Sivakumar N."/>
        </authorList>
    </citation>
    <scope>NUCLEOTIDE SEQUENCE [LARGE SCALE GENOMIC DNA]</scope>
    <source>
        <strain evidence="3 4">AK1</strain>
    </source>
</reference>
<dbReference type="EMBL" id="APBN01000002">
    <property type="protein sequence ID" value="EMT53718.1"/>
    <property type="molecule type" value="Genomic_DNA"/>
</dbReference>
<keyword evidence="4" id="KW-1185">Reference proteome</keyword>
<proteinExistence type="inferred from homology"/>
<dbReference type="PANTHER" id="PTHR42850:SF2">
    <property type="entry name" value="BLL5683 PROTEIN"/>
    <property type="match status" value="1"/>
</dbReference>
<dbReference type="InterPro" id="IPR011152">
    <property type="entry name" value="Pesterase_MJ0912"/>
</dbReference>
<dbReference type="AlphaFoldDB" id="M8DJE3"/>
<dbReference type="STRING" id="1300222.I532_06880"/>
<dbReference type="InterPro" id="IPR029052">
    <property type="entry name" value="Metallo-depent_PP-like"/>
</dbReference>
<comment type="similarity">
    <text evidence="1">Belongs to the metallophosphoesterase superfamily. YfcE family.</text>
</comment>
<dbReference type="PANTHER" id="PTHR42850">
    <property type="entry name" value="METALLOPHOSPHOESTERASE"/>
    <property type="match status" value="1"/>
</dbReference>
<dbReference type="GO" id="GO:0005737">
    <property type="term" value="C:cytoplasm"/>
    <property type="evidence" value="ECO:0007669"/>
    <property type="project" value="TreeGrafter"/>
</dbReference>
<name>M8DJE3_9BACL</name>
<evidence type="ECO:0000256" key="1">
    <source>
        <dbReference type="ARBA" id="ARBA00008950"/>
    </source>
</evidence>
<dbReference type="PATRIC" id="fig|1300222.3.peg.1412"/>
<dbReference type="Pfam" id="PF12850">
    <property type="entry name" value="Metallophos_2"/>
    <property type="match status" value="1"/>
</dbReference>
<comment type="caution">
    <text evidence="3">The sequence shown here is derived from an EMBL/GenBank/DDBJ whole genome shotgun (WGS) entry which is preliminary data.</text>
</comment>
<evidence type="ECO:0000313" key="3">
    <source>
        <dbReference type="EMBL" id="EMT53718.1"/>
    </source>
</evidence>
<dbReference type="Gene3D" id="3.60.21.10">
    <property type="match status" value="1"/>
</dbReference>
<dbReference type="Proteomes" id="UP000012081">
    <property type="component" value="Unassembled WGS sequence"/>
</dbReference>
<organism evidence="3 4">
    <name type="scientific">Brevibacillus borstelensis AK1</name>
    <dbReference type="NCBI Taxonomy" id="1300222"/>
    <lineage>
        <taxon>Bacteria</taxon>
        <taxon>Bacillati</taxon>
        <taxon>Bacillota</taxon>
        <taxon>Bacilli</taxon>
        <taxon>Bacillales</taxon>
        <taxon>Paenibacillaceae</taxon>
        <taxon>Brevibacillus</taxon>
    </lineage>
</organism>
<evidence type="ECO:0000313" key="4">
    <source>
        <dbReference type="Proteomes" id="UP000012081"/>
    </source>
</evidence>
<dbReference type="OrthoDB" id="9813918at2"/>
<sequence length="254" mass="28830">MRLAVLSDTHGNAIAFEAVIQDLKSQSPDAIVFLGDIVMRGPQPSECIHMVRSLEPLAVIRGNYDDMFTRFPAPGWVPSNDKEELVLRAYEYDCKRIAHDDQEWLANLPVERAWTFEDVPTEMYHAGPDSLVNVVYPWASLDEMDILNRSEHTRLVLFGHVHHAYARQGKGRLIVNCGSVGLPFDGDNRASYAIVDFNKRDIAVQLRRVAYDIEKALATAKALKMPDVEAYEYALRLARYPYNDYKKLIQTASS</sequence>
<dbReference type="InterPro" id="IPR024654">
    <property type="entry name" value="Calcineurin-like_PHP_lpxH"/>
</dbReference>
<dbReference type="PIRSF" id="PIRSF000883">
    <property type="entry name" value="Pesterase_MJ0912"/>
    <property type="match status" value="1"/>
</dbReference>
<evidence type="ECO:0000259" key="2">
    <source>
        <dbReference type="Pfam" id="PF12850"/>
    </source>
</evidence>
<dbReference type="RefSeq" id="WP_003387240.1">
    <property type="nucleotide sequence ID" value="NZ_APBN01000002.1"/>
</dbReference>
<dbReference type="SUPFAM" id="SSF56300">
    <property type="entry name" value="Metallo-dependent phosphatases"/>
    <property type="match status" value="1"/>
</dbReference>
<gene>
    <name evidence="3" type="ORF">I532_06880</name>
</gene>
<dbReference type="GO" id="GO:0016791">
    <property type="term" value="F:phosphatase activity"/>
    <property type="evidence" value="ECO:0007669"/>
    <property type="project" value="TreeGrafter"/>
</dbReference>
<accession>M8DJE3</accession>
<dbReference type="InterPro" id="IPR050126">
    <property type="entry name" value="Ap4A_hydrolase"/>
</dbReference>
<protein>
    <submittedName>
        <fullName evidence="3">Phosphodiesterase</fullName>
    </submittedName>
</protein>